<keyword evidence="2" id="KW-0472">Membrane</keyword>
<dbReference type="PROSITE" id="PS50943">
    <property type="entry name" value="HTH_CROC1"/>
    <property type="match status" value="1"/>
</dbReference>
<proteinExistence type="predicted"/>
<keyword evidence="2" id="KW-1133">Transmembrane helix</keyword>
<dbReference type="Pfam" id="PF01381">
    <property type="entry name" value="HTH_3"/>
    <property type="match status" value="1"/>
</dbReference>
<dbReference type="OrthoDB" id="9805856at2"/>
<dbReference type="PANTHER" id="PTHR46797:SF1">
    <property type="entry name" value="METHYLPHOSPHONATE SYNTHASE"/>
    <property type="match status" value="1"/>
</dbReference>
<name>A0A2V1MXX1_9LACO</name>
<dbReference type="Gene3D" id="1.10.260.40">
    <property type="entry name" value="lambda repressor-like DNA-binding domains"/>
    <property type="match status" value="1"/>
</dbReference>
<accession>A0A2V1MXX1</accession>
<keyword evidence="1" id="KW-0238">DNA-binding</keyword>
<gene>
    <name evidence="4" type="ORF">DCM90_07650</name>
</gene>
<dbReference type="GO" id="GO:0005829">
    <property type="term" value="C:cytosol"/>
    <property type="evidence" value="ECO:0007669"/>
    <property type="project" value="TreeGrafter"/>
</dbReference>
<evidence type="ECO:0000256" key="2">
    <source>
        <dbReference type="SAM" id="Phobius"/>
    </source>
</evidence>
<keyword evidence="5" id="KW-1185">Reference proteome</keyword>
<reference evidence="4 5" key="1">
    <citation type="journal article" date="2018" name="Int. J. Syst. Evol. Microbiol.">
        <title>Lactobacillus bambusae sp. nov., isolated from a traditional fermented Ma-bamboo shoots of Taiwan.</title>
        <authorList>
            <person name="Wang L.-T."/>
        </authorList>
    </citation>
    <scope>NUCLEOTIDE SEQUENCE [LARGE SCALE GENOMIC DNA]</scope>
    <source>
        <strain evidence="4 5">BS-W1</strain>
    </source>
</reference>
<dbReference type="EMBL" id="QCXQ01000005">
    <property type="protein sequence ID" value="PWF99681.1"/>
    <property type="molecule type" value="Genomic_DNA"/>
</dbReference>
<comment type="caution">
    <text evidence="4">The sequence shown here is derived from an EMBL/GenBank/DDBJ whole genome shotgun (WGS) entry which is preliminary data.</text>
</comment>
<dbReference type="InterPro" id="IPR050807">
    <property type="entry name" value="TransReg_Diox_bact_type"/>
</dbReference>
<keyword evidence="2" id="KW-0812">Transmembrane</keyword>
<dbReference type="InterPro" id="IPR001387">
    <property type="entry name" value="Cro/C1-type_HTH"/>
</dbReference>
<evidence type="ECO:0000313" key="4">
    <source>
        <dbReference type="EMBL" id="PWF99681.1"/>
    </source>
</evidence>
<evidence type="ECO:0000256" key="1">
    <source>
        <dbReference type="ARBA" id="ARBA00023125"/>
    </source>
</evidence>
<dbReference type="GO" id="GO:0003700">
    <property type="term" value="F:DNA-binding transcription factor activity"/>
    <property type="evidence" value="ECO:0007669"/>
    <property type="project" value="TreeGrafter"/>
</dbReference>
<organism evidence="4 5">
    <name type="scientific">Levilactobacillus bambusae</name>
    <dbReference type="NCBI Taxonomy" id="2024736"/>
    <lineage>
        <taxon>Bacteria</taxon>
        <taxon>Bacillati</taxon>
        <taxon>Bacillota</taxon>
        <taxon>Bacilli</taxon>
        <taxon>Lactobacillales</taxon>
        <taxon>Lactobacillaceae</taxon>
        <taxon>Levilactobacillus</taxon>
    </lineage>
</organism>
<dbReference type="PANTHER" id="PTHR46797">
    <property type="entry name" value="HTH-TYPE TRANSCRIPTIONAL REGULATOR"/>
    <property type="match status" value="1"/>
</dbReference>
<protein>
    <submittedName>
        <fullName evidence="4">Transcriptional regulator</fullName>
    </submittedName>
</protein>
<dbReference type="SUPFAM" id="SSF47413">
    <property type="entry name" value="lambda repressor-like DNA-binding domains"/>
    <property type="match status" value="1"/>
</dbReference>
<dbReference type="CDD" id="cd00093">
    <property type="entry name" value="HTH_XRE"/>
    <property type="match status" value="1"/>
</dbReference>
<feature type="domain" description="HTH cro/C1-type" evidence="3">
    <location>
        <begin position="7"/>
        <end position="61"/>
    </location>
</feature>
<sequence>MTFGERVKQAREQHGWTLQQMSEFLGQSPEIIADWESGKVEPTASQLQKLSRLLGVSSDWLLSGKETSAAHLYRQAHPDHPMNFWEFASRYWWLIFAVGAWIGWMVQWLR</sequence>
<dbReference type="InterPro" id="IPR010982">
    <property type="entry name" value="Lambda_DNA-bd_dom_sf"/>
</dbReference>
<feature type="transmembrane region" description="Helical" evidence="2">
    <location>
        <begin position="91"/>
        <end position="109"/>
    </location>
</feature>
<dbReference type="Proteomes" id="UP000245080">
    <property type="component" value="Unassembled WGS sequence"/>
</dbReference>
<evidence type="ECO:0000259" key="3">
    <source>
        <dbReference type="PROSITE" id="PS50943"/>
    </source>
</evidence>
<dbReference type="RefSeq" id="WP_109250782.1">
    <property type="nucleotide sequence ID" value="NZ_QCXQ01000005.1"/>
</dbReference>
<dbReference type="SMART" id="SM00530">
    <property type="entry name" value="HTH_XRE"/>
    <property type="match status" value="1"/>
</dbReference>
<evidence type="ECO:0000313" key="5">
    <source>
        <dbReference type="Proteomes" id="UP000245080"/>
    </source>
</evidence>
<dbReference type="AlphaFoldDB" id="A0A2V1MXX1"/>
<dbReference type="GO" id="GO:0003677">
    <property type="term" value="F:DNA binding"/>
    <property type="evidence" value="ECO:0007669"/>
    <property type="project" value="UniProtKB-KW"/>
</dbReference>